<feature type="coiled-coil region" evidence="1">
    <location>
        <begin position="58"/>
        <end position="128"/>
    </location>
</feature>
<name>F0V223_MYCS3</name>
<dbReference type="EMBL" id="FQ790233">
    <property type="protein sequence ID" value="CBZ40704.1"/>
    <property type="molecule type" value="Genomic_DNA"/>
</dbReference>
<dbReference type="Proteomes" id="UP000008645">
    <property type="component" value="Chromosome"/>
</dbReference>
<dbReference type="HOGENOM" id="CLU_1914771_0_0_14"/>
<dbReference type="RefSeq" id="WP_013609306.1">
    <property type="nucleotide sequence ID" value="NC_015153.1"/>
</dbReference>
<organism evidence="2 3">
    <name type="scientific">Mycoplasma suis (strain KI_3806)</name>
    <dbReference type="NCBI Taxonomy" id="708248"/>
    <lineage>
        <taxon>Bacteria</taxon>
        <taxon>Bacillati</taxon>
        <taxon>Mycoplasmatota</taxon>
        <taxon>Mollicutes</taxon>
        <taxon>Mycoplasmataceae</taxon>
        <taxon>Mycoplasma</taxon>
    </lineage>
</organism>
<dbReference type="KEGG" id="msk:MSUIS_06110"/>
<gene>
    <name evidence="2" type="ORF">MSUIS_06110</name>
</gene>
<proteinExistence type="predicted"/>
<accession>F0V223</accession>
<evidence type="ECO:0000313" key="2">
    <source>
        <dbReference type="EMBL" id="CBZ40704.1"/>
    </source>
</evidence>
<sequence length="132" mass="15618">MKFNFQKQQIFFIDLTTQKEKLISILLNKRADLLLYLSSLRADISLLNLLVSSLNLKSKENQEKINEKIGELNKLRKELKEINKEWEDIKKKIIFFKNYEGILKNAICKNSELQLNELIENEEKINCEKSSQ</sequence>
<keyword evidence="1" id="KW-0175">Coiled coil</keyword>
<evidence type="ECO:0000313" key="3">
    <source>
        <dbReference type="Proteomes" id="UP000008645"/>
    </source>
</evidence>
<protein>
    <submittedName>
        <fullName evidence="2">Uncharacterized protein</fullName>
    </submittedName>
</protein>
<reference evidence="2 3" key="1">
    <citation type="journal article" date="2011" name="J. Bacteriol.">
        <title>Complete genome sequence of the hemotrophic Mycoplasma suis strain KI3806.</title>
        <authorList>
            <person name="Oehlerking J."/>
            <person name="Kube M."/>
            <person name="Felder K.M."/>
            <person name="Matter D."/>
            <person name="Wittenbrink M.M."/>
            <person name="Schwarzenbach S."/>
            <person name="Kramer M.M."/>
            <person name="Hoelzle K."/>
            <person name="Hoelzle L.E."/>
        </authorList>
    </citation>
    <scope>NUCLEOTIDE SEQUENCE [LARGE SCALE GENOMIC DNA]</scope>
    <source>
        <strain evidence="3">KI_3806</strain>
    </source>
</reference>
<dbReference type="AlphaFoldDB" id="F0V223"/>
<evidence type="ECO:0000256" key="1">
    <source>
        <dbReference type="SAM" id="Coils"/>
    </source>
</evidence>